<protein>
    <submittedName>
        <fullName evidence="5">Uncharacterized protein</fullName>
    </submittedName>
</protein>
<accession>A0A084GB33</accession>
<evidence type="ECO:0000259" key="3">
    <source>
        <dbReference type="Pfam" id="PF20416"/>
    </source>
</evidence>
<dbReference type="GO" id="GO:0032040">
    <property type="term" value="C:small-subunit processome"/>
    <property type="evidence" value="ECO:0007669"/>
    <property type="project" value="TreeGrafter"/>
</dbReference>
<feature type="compositionally biased region" description="Acidic residues" evidence="1">
    <location>
        <begin position="890"/>
        <end position="902"/>
    </location>
</feature>
<feature type="compositionally biased region" description="Acidic residues" evidence="1">
    <location>
        <begin position="2451"/>
        <end position="2484"/>
    </location>
</feature>
<dbReference type="GeneID" id="27722641"/>
<dbReference type="VEuPathDB" id="FungiDB:SAPIO_CDS3569"/>
<dbReference type="KEGG" id="sapo:SAPIO_CDS3569"/>
<feature type="region of interest" description="Disordered" evidence="1">
    <location>
        <begin position="1"/>
        <end position="23"/>
    </location>
</feature>
<dbReference type="EMBL" id="JOWA01000088">
    <property type="protein sequence ID" value="KEZ44545.1"/>
    <property type="molecule type" value="Genomic_DNA"/>
</dbReference>
<dbReference type="Proteomes" id="UP000028545">
    <property type="component" value="Unassembled WGS sequence"/>
</dbReference>
<dbReference type="InterPro" id="IPR052575">
    <property type="entry name" value="SSU_processome_comp_20"/>
</dbReference>
<keyword evidence="6" id="KW-1185">Reference proteome</keyword>
<dbReference type="RefSeq" id="XP_016644344.1">
    <property type="nucleotide sequence ID" value="XM_016786338.1"/>
</dbReference>
<sequence>MPAVSSGRISKARRGVKDAAPHKNHRWESFNSKISKLHTLDPLKKVRRHDLEAEDLSTTTSYFNNGLQRWNELNISKGFVGFKREALPLSESLPQILHFEDRIMQLFVQYISEQDKESLEPLLDLLTAFARDLGPRFEKHYPLALQLIVDIASKSQPVEVIEWTFTSLAFLFKRLYKLLTPDLRPTYDVISPLLGKAKRPPHIARFAAEAMSFLIKKAAAPNHRRTALPLIVEHTRQDLYRAYESRQFELFQDGLMTMYAEAIKGSGDTIHSTGPATFTALLHSIPPQDSNLTDPPIWTNVTCGVLTSLIHHSNATNLEPISQVLFDLAKPSGTTVNNDNADVEYPSVPLIRVIGTLSGVRKGSRVNDWEVLVQSLMDLLAIATKWQDSGSAQIKHQFWRHVMVNIATVWVYAPIHALTPSILSFSTILTRDPFRGWYIPFCAYFADLDPVRFRSLFLGSFQAFIVSNWSDNGNEDLLCIYISRMARCNAIPSAGDKEVFNLPRQWQDHIVSKFERLEVSPFPERGVYDKDPQTWRDRCLPKYAALLKVLESAGVHPSTNARIAELLLRKLKLALRPSSTLASDEVHFIVSQGLHAYLRMSAAAGSVDDSLSPLLRAAVPRFCRSVGFLESYMTYIQHSKKLKKGAQDAGSDDSQSFDNDAVTKSLIENLASPSHELRQVSLKVLAELDGQNTQPDGVIETMLEIEDTPVELANCRKITMYLRKLGQSYSSLASDSLTALAITSFLFGMFNVKMAPIWDGAVEALQLVCQTKTGEDAVSDLAFQWLGVPSPRWAGPQQLNNSSSRKFVSDFECKNVQGLEALSEEFYDIIDNPLDKTLKSFDDQQYTVEPHSPNARAQALKLLTAIPRLAEKRSRMFVPSFLGWAAAGEETSETPDEEEEESQGGKGWSLADRKAMLGVFGQFVNPKVLYNHELVYKSLLKQMENGDVEVQRLALKAIFTWKQDGVKPYQESLEHLLEESRFKDELTLLFQGDEQRIQPEHRVEVIPILLRLLYGRSISKKGGASGRHGLDATRLAVLRNLDVEDLGQFLDIAVGGLGQVKVIDACGKTTTDVELEVVPIRRQVGFLNMMGSFVSEMGAGVLPYMDTLLNPILYCLVYSARQLQESSQDDKDDSPDDGEDQPSNVSLLRVARTTALKCLIALLRNAASFDWTPYGDLIVKEIISPRIDKLPVESAQGVSGMLQLLSTLSALPQESIFLSIDDRIVPQLVECLAVEKGKPEVKVFVLGIIRNLISLAVAPAAESINNGLIQDELLKPVLDRLLTNVTNLLETPNLGNDLLENCVEAIIEISPIVDNSQNVQGVLELATRFLAQPPRRVSPKTKGRIILVLERFVTFQEPLPNPSAKPELLEKIHESIASLFSYFKDRENRESLCRVYLVLASKDPSLQESAEFCRELNSFVEGRIDEPDYDRRLAVLNSLSKPREQPLAAHQWLAILHNLLFYIRLDEEFNILSSNSADAMRQYIDDAAACTDETMRGVFEKQLKSVLLPAMYSGAREPSGAIRREYLRVMGRLVSRMAKWSSVSDLSALLDETDEESSEPQFFFNILSPATSRQLEALQILQQANSKSEMASQNIAHFFIPLLEHFIFGREEGSDDHGLGAQATIVIGDLASSLDWKHCRSILQRYISYISSKPEHQKALIRLLGRFVDPLLAAYEPTSADAMDVDKPQEAASKTSRRLGETIPKGEKFTSDIIQNYLPPLLKHLHEKDESEVSYRVPVGVIIVKLLKLLPPDEMDLRLAAVLTDISHILRSKADESRDMARDTLVKIALILGPEYFGFVLKELRGALTRGYQLHVLSYTMHSILLAVIPEFGQGSLDYCLASIVTVIMDDIFGVTGQEKDAEGYTTQMKEIKSSKSQDSLELIAKTASITHLVDLIRPLQALLLQKVDLRMVRKIDSLLSRITSGLLHNPAAERRDTLVFCYEVIQEVYKAETAVEQPKVDPRVRRYLVQKHGKKSGERSITSKHTYKLVRFALDILRAVWKKHDNLRNAANITGFIPILGDAAMDGEAEVKMSTFKLLNIIAKVPFPNSDTAGLYKVAVKEATKSIGMSSSTTSELSQAALKLISVVLRDRKDVTVKDAAVDMLVGKLKDDLTDPQYRSVTFNFLRCVLDRKIETAAVYDILDYVGTVMITNDDKETRDLARGAFFQFLRDYPQKKARWSKQMNFIIANLKYDREGGRLSVMEVIHLLLLKSAEDFVQQIASACFLPLVFVVANDDSEKCRLAGGELIKQIFKKADKEQTQKFLTLLRSWLSNEENPAVSMLALKILAFYFDSSDRATKNEKDLRLLLDHVLGILRSEKTEELDADSINSTIDAVRVVAEKFATTLFTPDSEELWCLIRQCMVHRDNTVRLNAVRLTTSYLLHFAGNSRDTDNGTVLASKYGAELKSADIEDLVGLGIRILSTPIVAEELATETGQILIFLGPHLPENVTDDAAPDSEEDEDEEEEEEEEGGEVEGGEEGEESAAAPSRRRKDLHFLFWKLSYILRKQGAPKSEAVNAKVTAMEVLETLCRRMNIDRVRGSVKTILFPLHHLTDKHIPTPSSTDELFKTKYEGLKVRAQILMDSLQKKLGTAEYSKYLLEIREGVKKKREQRSAKRKIEAVAYPEKFGREKRKKFEKKKERRKVKGREHKAMRQAYKGW</sequence>
<proteinExistence type="predicted"/>
<dbReference type="Pfam" id="PF20416">
    <property type="entry name" value="UTP20"/>
    <property type="match status" value="1"/>
</dbReference>
<organism evidence="5 6">
    <name type="scientific">Pseudallescheria apiosperma</name>
    <name type="common">Scedosporium apiospermum</name>
    <dbReference type="NCBI Taxonomy" id="563466"/>
    <lineage>
        <taxon>Eukaryota</taxon>
        <taxon>Fungi</taxon>
        <taxon>Dikarya</taxon>
        <taxon>Ascomycota</taxon>
        <taxon>Pezizomycotina</taxon>
        <taxon>Sordariomycetes</taxon>
        <taxon>Hypocreomycetidae</taxon>
        <taxon>Microascales</taxon>
        <taxon>Microascaceae</taxon>
        <taxon>Scedosporium</taxon>
    </lineage>
</organism>
<dbReference type="OMA" id="EGLMAMF"/>
<evidence type="ECO:0000313" key="5">
    <source>
        <dbReference type="EMBL" id="KEZ44545.1"/>
    </source>
</evidence>
<dbReference type="Gene3D" id="1.25.10.10">
    <property type="entry name" value="Leucine-rich Repeat Variant"/>
    <property type="match status" value="4"/>
</dbReference>
<dbReference type="InterPro" id="IPR016024">
    <property type="entry name" value="ARM-type_fold"/>
</dbReference>
<dbReference type="PANTHER" id="PTHR17695:SF11">
    <property type="entry name" value="SMALL SUBUNIT PROCESSOME COMPONENT 20 HOMOLOG"/>
    <property type="match status" value="1"/>
</dbReference>
<dbReference type="SUPFAM" id="SSF48371">
    <property type="entry name" value="ARM repeat"/>
    <property type="match status" value="2"/>
</dbReference>
<evidence type="ECO:0000259" key="4">
    <source>
        <dbReference type="Pfam" id="PF23099"/>
    </source>
</evidence>
<dbReference type="InterPro" id="IPR057525">
    <property type="entry name" value="UTP20_C"/>
</dbReference>
<feature type="domain" description="U3 small nucleolar RNA-associated protein 20 C-terminal" evidence="4">
    <location>
        <begin position="2301"/>
        <end position="2647"/>
    </location>
</feature>
<dbReference type="InterPro" id="IPR046523">
    <property type="entry name" value="UTP20_dom"/>
</dbReference>
<feature type="region of interest" description="Disordered" evidence="1">
    <location>
        <begin position="2632"/>
        <end position="2661"/>
    </location>
</feature>
<feature type="region of interest" description="Disordered" evidence="1">
    <location>
        <begin position="2448"/>
        <end position="2490"/>
    </location>
</feature>
<evidence type="ECO:0000259" key="2">
    <source>
        <dbReference type="Pfam" id="PF07539"/>
    </source>
</evidence>
<evidence type="ECO:0000256" key="1">
    <source>
        <dbReference type="SAM" id="MobiDB-lite"/>
    </source>
</evidence>
<dbReference type="Pfam" id="PF07539">
    <property type="entry name" value="UTP20_N"/>
    <property type="match status" value="1"/>
</dbReference>
<dbReference type="HOGENOM" id="CLU_000327_0_0_1"/>
<dbReference type="InterPro" id="IPR011989">
    <property type="entry name" value="ARM-like"/>
</dbReference>
<gene>
    <name evidence="5" type="ORF">SAPIO_CDS3569</name>
</gene>
<feature type="domain" description="U3 small nucleolar RNA-associated protein 20" evidence="3">
    <location>
        <begin position="1728"/>
        <end position="1946"/>
    </location>
</feature>
<reference evidence="5 6" key="1">
    <citation type="journal article" date="2014" name="Genome Announc.">
        <title>Draft genome sequence of the pathogenic fungus Scedosporium apiospermum.</title>
        <authorList>
            <person name="Vandeputte P."/>
            <person name="Ghamrawi S."/>
            <person name="Rechenmann M."/>
            <person name="Iltis A."/>
            <person name="Giraud S."/>
            <person name="Fleury M."/>
            <person name="Thornton C."/>
            <person name="Delhaes L."/>
            <person name="Meyer W."/>
            <person name="Papon N."/>
            <person name="Bouchara J.P."/>
        </authorList>
    </citation>
    <scope>NUCLEOTIDE SEQUENCE [LARGE SCALE GENOMIC DNA]</scope>
    <source>
        <strain evidence="5 6">IHEM 14462</strain>
    </source>
</reference>
<dbReference type="Pfam" id="PF23099">
    <property type="entry name" value="UTP20_C"/>
    <property type="match status" value="1"/>
</dbReference>
<dbReference type="PANTHER" id="PTHR17695">
    <property type="entry name" value="SMALL SUBUNIT PROCESSOME COMPONENT 20 HOMOLOG"/>
    <property type="match status" value="1"/>
</dbReference>
<comment type="caution">
    <text evidence="5">The sequence shown here is derived from an EMBL/GenBank/DDBJ whole genome shotgun (WGS) entry which is preliminary data.</text>
</comment>
<feature type="compositionally biased region" description="Basic residues" evidence="1">
    <location>
        <begin position="2632"/>
        <end position="2654"/>
    </location>
</feature>
<dbReference type="GO" id="GO:0030686">
    <property type="term" value="C:90S preribosome"/>
    <property type="evidence" value="ECO:0007669"/>
    <property type="project" value="TreeGrafter"/>
</dbReference>
<feature type="region of interest" description="Disordered" evidence="1">
    <location>
        <begin position="888"/>
        <end position="907"/>
    </location>
</feature>
<evidence type="ECO:0000313" key="6">
    <source>
        <dbReference type="Proteomes" id="UP000028545"/>
    </source>
</evidence>
<feature type="domain" description="U3 small nucleolar RNA-associated protein 20 N-terminal" evidence="2">
    <location>
        <begin position="908"/>
        <end position="1518"/>
    </location>
</feature>
<dbReference type="OrthoDB" id="360653at2759"/>
<name>A0A084GB33_PSEDA</name>
<dbReference type="InterPro" id="IPR011430">
    <property type="entry name" value="UTP20_N"/>
</dbReference>